<sequence length="186" mass="20741">MSTVESSPTWNSRGPGKKKKRSWSFVCQAWKTLGPGAAGPGKALSEEIYQRTSANKCESKCKARPVRSEPEVLVAPRVNPLHLFPTKLDLIKGQTTTATKQPQFKAHWSLTLSRRLGHEIAPSNIIYFLSCRPRNKVWGLTMSEINRASVTGVIIAAACERWVKVLEGLAFRELKRQKCSGRINPL</sequence>
<name>A0AAV4BAF5_9GAST</name>
<proteinExistence type="predicted"/>
<comment type="caution">
    <text evidence="1">The sequence shown here is derived from an EMBL/GenBank/DDBJ whole genome shotgun (WGS) entry which is preliminary data.</text>
</comment>
<evidence type="ECO:0000313" key="2">
    <source>
        <dbReference type="Proteomes" id="UP000735302"/>
    </source>
</evidence>
<organism evidence="1 2">
    <name type="scientific">Plakobranchus ocellatus</name>
    <dbReference type="NCBI Taxonomy" id="259542"/>
    <lineage>
        <taxon>Eukaryota</taxon>
        <taxon>Metazoa</taxon>
        <taxon>Spiralia</taxon>
        <taxon>Lophotrochozoa</taxon>
        <taxon>Mollusca</taxon>
        <taxon>Gastropoda</taxon>
        <taxon>Heterobranchia</taxon>
        <taxon>Euthyneura</taxon>
        <taxon>Panpulmonata</taxon>
        <taxon>Sacoglossa</taxon>
        <taxon>Placobranchoidea</taxon>
        <taxon>Plakobranchidae</taxon>
        <taxon>Plakobranchus</taxon>
    </lineage>
</organism>
<accession>A0AAV4BAF5</accession>
<protein>
    <submittedName>
        <fullName evidence="1">Uncharacterized protein</fullName>
    </submittedName>
</protein>
<gene>
    <name evidence="1" type="ORF">PoB_004230100</name>
</gene>
<keyword evidence="2" id="KW-1185">Reference proteome</keyword>
<evidence type="ECO:0000313" key="1">
    <source>
        <dbReference type="EMBL" id="GFO15796.1"/>
    </source>
</evidence>
<dbReference type="AlphaFoldDB" id="A0AAV4BAF5"/>
<dbReference type="EMBL" id="BLXT01004630">
    <property type="protein sequence ID" value="GFO15796.1"/>
    <property type="molecule type" value="Genomic_DNA"/>
</dbReference>
<dbReference type="Proteomes" id="UP000735302">
    <property type="component" value="Unassembled WGS sequence"/>
</dbReference>
<reference evidence="1 2" key="1">
    <citation type="journal article" date="2021" name="Elife">
        <title>Chloroplast acquisition without the gene transfer in kleptoplastic sea slugs, Plakobranchus ocellatus.</title>
        <authorList>
            <person name="Maeda T."/>
            <person name="Takahashi S."/>
            <person name="Yoshida T."/>
            <person name="Shimamura S."/>
            <person name="Takaki Y."/>
            <person name="Nagai Y."/>
            <person name="Toyoda A."/>
            <person name="Suzuki Y."/>
            <person name="Arimoto A."/>
            <person name="Ishii H."/>
            <person name="Satoh N."/>
            <person name="Nishiyama T."/>
            <person name="Hasebe M."/>
            <person name="Maruyama T."/>
            <person name="Minagawa J."/>
            <person name="Obokata J."/>
            <person name="Shigenobu S."/>
        </authorList>
    </citation>
    <scope>NUCLEOTIDE SEQUENCE [LARGE SCALE GENOMIC DNA]</scope>
</reference>